<dbReference type="GO" id="GO:0000287">
    <property type="term" value="F:magnesium ion binding"/>
    <property type="evidence" value="ECO:0007669"/>
    <property type="project" value="UniProtKB-UniRule"/>
</dbReference>
<evidence type="ECO:0000259" key="18">
    <source>
        <dbReference type="PROSITE" id="PS51447"/>
    </source>
</evidence>
<dbReference type="SMART" id="SM00874">
    <property type="entry name" value="B5"/>
    <property type="match status" value="1"/>
</dbReference>
<dbReference type="InterPro" id="IPR041616">
    <property type="entry name" value="PheRS_beta_core"/>
</dbReference>
<dbReference type="CDD" id="cd00769">
    <property type="entry name" value="PheRS_beta_core"/>
    <property type="match status" value="1"/>
</dbReference>
<dbReference type="InterPro" id="IPR036690">
    <property type="entry name" value="Fdx_antiC-bd_sf"/>
</dbReference>
<dbReference type="CDD" id="cd02796">
    <property type="entry name" value="tRNA_bind_bactPheRS"/>
    <property type="match status" value="1"/>
</dbReference>
<name>A0A831STS3_PROAE</name>
<comment type="cofactor">
    <cofactor evidence="15">
        <name>Mg(2+)</name>
        <dbReference type="ChEBI" id="CHEBI:18420"/>
    </cofactor>
    <text evidence="15">Binds 2 magnesium ions per tetramer.</text>
</comment>
<dbReference type="InterPro" id="IPR012340">
    <property type="entry name" value="NA-bd_OB-fold"/>
</dbReference>
<feature type="binding site" evidence="15">
    <location>
        <position position="459"/>
    </location>
    <ligand>
        <name>Mg(2+)</name>
        <dbReference type="ChEBI" id="CHEBI:18420"/>
        <note>shared with alpha subunit</note>
    </ligand>
</feature>
<evidence type="ECO:0000259" key="19">
    <source>
        <dbReference type="PROSITE" id="PS51483"/>
    </source>
</evidence>
<dbReference type="Proteomes" id="UP000886335">
    <property type="component" value="Unassembled WGS sequence"/>
</dbReference>
<dbReference type="InterPro" id="IPR020825">
    <property type="entry name" value="Phe-tRNA_synthase-like_B3/B4"/>
</dbReference>
<evidence type="ECO:0000256" key="8">
    <source>
        <dbReference type="ARBA" id="ARBA00022741"/>
    </source>
</evidence>
<feature type="binding site" evidence="15">
    <location>
        <position position="453"/>
    </location>
    <ligand>
        <name>Mg(2+)</name>
        <dbReference type="ChEBI" id="CHEBI:18420"/>
        <note>shared with alpha subunit</note>
    </ligand>
</feature>
<feature type="binding site" evidence="15">
    <location>
        <position position="463"/>
    </location>
    <ligand>
        <name>Mg(2+)</name>
        <dbReference type="ChEBI" id="CHEBI:18420"/>
        <note>shared with alpha subunit</note>
    </ligand>
</feature>
<evidence type="ECO:0000256" key="11">
    <source>
        <dbReference type="ARBA" id="ARBA00022884"/>
    </source>
</evidence>
<evidence type="ECO:0000256" key="9">
    <source>
        <dbReference type="ARBA" id="ARBA00022840"/>
    </source>
</evidence>
<dbReference type="SUPFAM" id="SSF50249">
    <property type="entry name" value="Nucleic acid-binding proteins"/>
    <property type="match status" value="1"/>
</dbReference>
<evidence type="ECO:0000256" key="16">
    <source>
        <dbReference type="PROSITE-ProRule" id="PRU00209"/>
    </source>
</evidence>
<evidence type="ECO:0000313" key="20">
    <source>
        <dbReference type="EMBL" id="HED31145.1"/>
    </source>
</evidence>
<dbReference type="SUPFAM" id="SSF55681">
    <property type="entry name" value="Class II aaRS and biotin synthetases"/>
    <property type="match status" value="1"/>
</dbReference>
<keyword evidence="10 15" id="KW-0460">Magnesium</keyword>
<dbReference type="InterPro" id="IPR009061">
    <property type="entry name" value="DNA-bd_dom_put_sf"/>
</dbReference>
<keyword evidence="12 15" id="KW-0648">Protein biosynthesis</keyword>
<dbReference type="GO" id="GO:0006432">
    <property type="term" value="P:phenylalanyl-tRNA aminoacylation"/>
    <property type="evidence" value="ECO:0007669"/>
    <property type="project" value="UniProtKB-UniRule"/>
</dbReference>
<dbReference type="SMART" id="SM00873">
    <property type="entry name" value="B3_4"/>
    <property type="match status" value="1"/>
</dbReference>
<dbReference type="SUPFAM" id="SSF54991">
    <property type="entry name" value="Anticodon-binding domain of PheRS"/>
    <property type="match status" value="1"/>
</dbReference>
<evidence type="ECO:0000256" key="2">
    <source>
        <dbReference type="ARBA" id="ARBA00008653"/>
    </source>
</evidence>
<dbReference type="GO" id="GO:0009328">
    <property type="term" value="C:phenylalanine-tRNA ligase complex"/>
    <property type="evidence" value="ECO:0007669"/>
    <property type="project" value="TreeGrafter"/>
</dbReference>
<dbReference type="InterPro" id="IPR033714">
    <property type="entry name" value="tRNA_bind_bactPheRS"/>
</dbReference>
<dbReference type="InterPro" id="IPR004532">
    <property type="entry name" value="Phe-tRNA-ligase_IIc_bsu_bact"/>
</dbReference>
<dbReference type="SMART" id="SM00896">
    <property type="entry name" value="FDX-ACB"/>
    <property type="match status" value="1"/>
</dbReference>
<comment type="subcellular location">
    <subcellularLocation>
        <location evidence="1 15">Cytoplasm</location>
    </subcellularLocation>
</comment>
<dbReference type="HAMAP" id="MF_00283">
    <property type="entry name" value="Phe_tRNA_synth_beta1"/>
    <property type="match status" value="1"/>
</dbReference>
<dbReference type="Pfam" id="PF03484">
    <property type="entry name" value="B5"/>
    <property type="match status" value="1"/>
</dbReference>
<dbReference type="NCBIfam" id="NF045760">
    <property type="entry name" value="YtpR"/>
    <property type="match status" value="1"/>
</dbReference>
<dbReference type="Pfam" id="PF03147">
    <property type="entry name" value="FDX-ACB"/>
    <property type="match status" value="1"/>
</dbReference>
<dbReference type="InterPro" id="IPR005146">
    <property type="entry name" value="B3/B4_tRNA-bd"/>
</dbReference>
<dbReference type="InterPro" id="IPR045060">
    <property type="entry name" value="Phe-tRNA-ligase_IIc_bsu"/>
</dbReference>
<evidence type="ECO:0000259" key="17">
    <source>
        <dbReference type="PROSITE" id="PS50886"/>
    </source>
</evidence>
<comment type="subunit">
    <text evidence="3 15">Tetramer of two alpha and two beta subunits.</text>
</comment>
<reference evidence="20" key="1">
    <citation type="journal article" date="2020" name="mSystems">
        <title>Genome- and Community-Level Interaction Insights into Carbon Utilization and Element Cycling Functions of Hydrothermarchaeota in Hydrothermal Sediment.</title>
        <authorList>
            <person name="Zhou Z."/>
            <person name="Liu Y."/>
            <person name="Xu W."/>
            <person name="Pan J."/>
            <person name="Luo Z.H."/>
            <person name="Li M."/>
        </authorList>
    </citation>
    <scope>NUCLEOTIDE SEQUENCE [LARGE SCALE GENOMIC DNA]</scope>
    <source>
        <strain evidence="20">SpSt-1181</strain>
    </source>
</reference>
<dbReference type="EMBL" id="DSBW01000127">
    <property type="protein sequence ID" value="HED31145.1"/>
    <property type="molecule type" value="Genomic_DNA"/>
</dbReference>
<dbReference type="PROSITE" id="PS51483">
    <property type="entry name" value="B5"/>
    <property type="match status" value="1"/>
</dbReference>
<keyword evidence="9 15" id="KW-0067">ATP-binding</keyword>
<dbReference type="InterPro" id="IPR005147">
    <property type="entry name" value="tRNA_synthase_B5-dom"/>
</dbReference>
<keyword evidence="13 15" id="KW-0030">Aminoacyl-tRNA synthetase</keyword>
<dbReference type="GO" id="GO:0000049">
    <property type="term" value="F:tRNA binding"/>
    <property type="evidence" value="ECO:0007669"/>
    <property type="project" value="UniProtKB-UniRule"/>
</dbReference>
<evidence type="ECO:0000256" key="4">
    <source>
        <dbReference type="ARBA" id="ARBA00022490"/>
    </source>
</evidence>
<dbReference type="PANTHER" id="PTHR10947:SF0">
    <property type="entry name" value="PHENYLALANINE--TRNA LIGASE BETA SUBUNIT"/>
    <property type="match status" value="1"/>
</dbReference>
<gene>
    <name evidence="15" type="primary">pheT</name>
    <name evidence="20" type="ORF">ENN50_05580</name>
</gene>
<keyword evidence="11 16" id="KW-0694">RNA-binding</keyword>
<evidence type="ECO:0000256" key="7">
    <source>
        <dbReference type="ARBA" id="ARBA00022723"/>
    </source>
</evidence>
<dbReference type="PANTHER" id="PTHR10947">
    <property type="entry name" value="PHENYLALANYL-TRNA SYNTHETASE BETA CHAIN AND LEUCINE-RICH REPEAT-CONTAINING PROTEIN 47"/>
    <property type="match status" value="1"/>
</dbReference>
<dbReference type="SUPFAM" id="SSF46955">
    <property type="entry name" value="Putative DNA-binding domain"/>
    <property type="match status" value="1"/>
</dbReference>
<protein>
    <recommendedName>
        <fullName evidence="15">Phenylalanine--tRNA ligase beta subunit</fullName>
        <ecNumber evidence="15">6.1.1.20</ecNumber>
    </recommendedName>
    <alternativeName>
        <fullName evidence="15">Phenylalanyl-tRNA synthetase beta subunit</fullName>
        <shortName evidence="15">PheRS</shortName>
    </alternativeName>
</protein>
<feature type="domain" description="FDX-ACB" evidence="18">
    <location>
        <begin position="708"/>
        <end position="801"/>
    </location>
</feature>
<feature type="binding site" evidence="15">
    <location>
        <position position="462"/>
    </location>
    <ligand>
        <name>Mg(2+)</name>
        <dbReference type="ChEBI" id="CHEBI:18420"/>
        <note>shared with alpha subunit</note>
    </ligand>
</feature>
<dbReference type="InterPro" id="IPR045864">
    <property type="entry name" value="aa-tRNA-synth_II/BPL/LPL"/>
</dbReference>
<dbReference type="Gene3D" id="3.30.70.380">
    <property type="entry name" value="Ferrodoxin-fold anticodon-binding domain"/>
    <property type="match status" value="1"/>
</dbReference>
<feature type="domain" description="TRNA-binding" evidence="17">
    <location>
        <begin position="40"/>
        <end position="153"/>
    </location>
</feature>
<keyword evidence="8 15" id="KW-0547">Nucleotide-binding</keyword>
<evidence type="ECO:0000256" key="14">
    <source>
        <dbReference type="ARBA" id="ARBA00049255"/>
    </source>
</evidence>
<dbReference type="Gene3D" id="3.50.40.10">
    <property type="entry name" value="Phenylalanyl-trna Synthetase, Chain B, domain 3"/>
    <property type="match status" value="1"/>
</dbReference>
<evidence type="ECO:0000256" key="10">
    <source>
        <dbReference type="ARBA" id="ARBA00022842"/>
    </source>
</evidence>
<organism evidence="20">
    <name type="scientific">Prosthecochloris aestuarii</name>
    <dbReference type="NCBI Taxonomy" id="1102"/>
    <lineage>
        <taxon>Bacteria</taxon>
        <taxon>Pseudomonadati</taxon>
        <taxon>Chlorobiota</taxon>
        <taxon>Chlorobiia</taxon>
        <taxon>Chlorobiales</taxon>
        <taxon>Chlorobiaceae</taxon>
        <taxon>Prosthecochloris</taxon>
    </lineage>
</organism>
<dbReference type="FunFam" id="2.40.50.140:FF:000045">
    <property type="entry name" value="Phenylalanine--tRNA ligase beta subunit"/>
    <property type="match status" value="1"/>
</dbReference>
<evidence type="ECO:0000256" key="12">
    <source>
        <dbReference type="ARBA" id="ARBA00022917"/>
    </source>
</evidence>
<keyword evidence="4 15" id="KW-0963">Cytoplasm</keyword>
<comment type="catalytic activity">
    <reaction evidence="14 15">
        <text>tRNA(Phe) + L-phenylalanine + ATP = L-phenylalanyl-tRNA(Phe) + AMP + diphosphate + H(+)</text>
        <dbReference type="Rhea" id="RHEA:19413"/>
        <dbReference type="Rhea" id="RHEA-COMP:9668"/>
        <dbReference type="Rhea" id="RHEA-COMP:9699"/>
        <dbReference type="ChEBI" id="CHEBI:15378"/>
        <dbReference type="ChEBI" id="CHEBI:30616"/>
        <dbReference type="ChEBI" id="CHEBI:33019"/>
        <dbReference type="ChEBI" id="CHEBI:58095"/>
        <dbReference type="ChEBI" id="CHEBI:78442"/>
        <dbReference type="ChEBI" id="CHEBI:78531"/>
        <dbReference type="ChEBI" id="CHEBI:456215"/>
        <dbReference type="EC" id="6.1.1.20"/>
    </reaction>
</comment>
<dbReference type="AlphaFoldDB" id="A0A831STS3"/>
<keyword evidence="6 15" id="KW-0436">Ligase</keyword>
<proteinExistence type="inferred from homology"/>
<dbReference type="SUPFAM" id="SSF56037">
    <property type="entry name" value="PheT/TilS domain"/>
    <property type="match status" value="1"/>
</dbReference>
<dbReference type="GO" id="GO:0004826">
    <property type="term" value="F:phenylalanine-tRNA ligase activity"/>
    <property type="evidence" value="ECO:0007669"/>
    <property type="project" value="UniProtKB-UniRule"/>
</dbReference>
<dbReference type="Pfam" id="PF17759">
    <property type="entry name" value="tRNA_synthFbeta"/>
    <property type="match status" value="1"/>
</dbReference>
<dbReference type="Pfam" id="PF01588">
    <property type="entry name" value="tRNA_bind"/>
    <property type="match status" value="1"/>
</dbReference>
<dbReference type="Pfam" id="PF03483">
    <property type="entry name" value="B3_4"/>
    <property type="match status" value="1"/>
</dbReference>
<dbReference type="InterPro" id="IPR005121">
    <property type="entry name" value="Fdx_antiC-bd"/>
</dbReference>
<comment type="similarity">
    <text evidence="2 15">Belongs to the phenylalanyl-tRNA synthetase beta subunit family. Type 1 subfamily.</text>
</comment>
<evidence type="ECO:0000256" key="6">
    <source>
        <dbReference type="ARBA" id="ARBA00022598"/>
    </source>
</evidence>
<dbReference type="GO" id="GO:0005524">
    <property type="term" value="F:ATP binding"/>
    <property type="evidence" value="ECO:0007669"/>
    <property type="project" value="UniProtKB-UniRule"/>
</dbReference>
<dbReference type="FunFam" id="3.30.56.10:FF:000002">
    <property type="entry name" value="Phenylalanine--tRNA ligase beta subunit"/>
    <property type="match status" value="1"/>
</dbReference>
<accession>A0A831STS3</accession>
<keyword evidence="7 15" id="KW-0479">Metal-binding</keyword>
<dbReference type="PROSITE" id="PS50886">
    <property type="entry name" value="TRBD"/>
    <property type="match status" value="1"/>
</dbReference>
<dbReference type="Gene3D" id="3.30.56.10">
    <property type="match status" value="2"/>
</dbReference>
<dbReference type="Gene3D" id="3.30.930.10">
    <property type="entry name" value="Bira Bifunctional Protein, Domain 2"/>
    <property type="match status" value="1"/>
</dbReference>
<dbReference type="Gene3D" id="2.40.50.140">
    <property type="entry name" value="Nucleic acid-binding proteins"/>
    <property type="match status" value="1"/>
</dbReference>
<dbReference type="NCBIfam" id="TIGR00472">
    <property type="entry name" value="pheT_bact"/>
    <property type="match status" value="1"/>
</dbReference>
<dbReference type="EC" id="6.1.1.20" evidence="15"/>
<feature type="domain" description="B5" evidence="19">
    <location>
        <begin position="399"/>
        <end position="475"/>
    </location>
</feature>
<evidence type="ECO:0000256" key="3">
    <source>
        <dbReference type="ARBA" id="ARBA00011209"/>
    </source>
</evidence>
<evidence type="ECO:0000256" key="5">
    <source>
        <dbReference type="ARBA" id="ARBA00022555"/>
    </source>
</evidence>
<keyword evidence="5 16" id="KW-0820">tRNA-binding</keyword>
<dbReference type="InterPro" id="IPR002547">
    <property type="entry name" value="tRNA-bd_dom"/>
</dbReference>
<evidence type="ECO:0000256" key="1">
    <source>
        <dbReference type="ARBA" id="ARBA00004496"/>
    </source>
</evidence>
<evidence type="ECO:0000256" key="13">
    <source>
        <dbReference type="ARBA" id="ARBA00023146"/>
    </source>
</evidence>
<dbReference type="PROSITE" id="PS51447">
    <property type="entry name" value="FDX_ACB"/>
    <property type="match status" value="1"/>
</dbReference>
<comment type="caution">
    <text evidence="20">The sequence shown here is derived from an EMBL/GenBank/DDBJ whole genome shotgun (WGS) entry which is preliminary data.</text>
</comment>
<sequence length="803" mass="87511">MKISVNWLQDFIPSFSPDISKLVDQLTYAGLEVEDVISSQGPDEKVVVGMVEEVWQHPDADRLKVCRVHVGEEEPLQIVCGAPNVAAGQKVPVATVGALLPTPDGGSFVIKKSKLRGQRSSGMICAADELGLPGDHSGIMVLHDSCTVGTPVKEYLETDTVLDIAVTPNRPDVLSHLGVAREIAGLHGIRLPEAAEVSFSKAGKLARIDDPEACPYYTAVVIRNVTVGPSPGWLKERLEAIGLRPKNNIVDITNYILHALGQPLHAFDLARLDGQRVIVRSDIAAPVTALDMEEYVLEQGMLAICDESGPIAIGGVMGGYESAVSDQTTDILLEAAYFSPSSIRRTSKKLGLSTDSSYRFERGTDPCNVRFAACCAVKLILELAGGEMVSAEEVGAVPSLSAPVTLRPQRANALLGTTIAEEKMVSMLDRIGFSVNARHEDALEFDVPSFRVDVEQEIDLIEEIARLEGYNRIPASEKMVASYPQSRSFPEYFPDFLRSVMTGLGFSEVLTNPLMTGKEAGLFSSSTVAPLNPISEGLEVLRPSLVPAILKIIAHNINHGNRDLRFFEVAHVFSRLDRKPSGDDPLSSYEEKEFLVFAMTGARSPLNWSVKAGTVDMYDCRGAVEMLLRKLNLLDKSSLNIYNDTTLSIDLHVMDGGKSLTCHAGTTGVVAKGVLDAFDIDQPVYIAEIDATLLERYFSRDVIYTPPSRYPVVQRDLSFILPDGVTVQELVSCVRQSDRLITGVQVFDVFERRCADAKPETSIALSLQMVDSKGTLQEKTITRIIRKAVQKAESELGAVIRQV</sequence>
<evidence type="ECO:0000256" key="15">
    <source>
        <dbReference type="HAMAP-Rule" id="MF_00283"/>
    </source>
</evidence>